<reference evidence="2" key="1">
    <citation type="journal article" date="2019" name="Int. J. Syst. Evol. Microbiol.">
        <title>The Global Catalogue of Microorganisms (GCM) 10K type strain sequencing project: providing services to taxonomists for standard genome sequencing and annotation.</title>
        <authorList>
            <consortium name="The Broad Institute Genomics Platform"/>
            <consortium name="The Broad Institute Genome Sequencing Center for Infectious Disease"/>
            <person name="Wu L."/>
            <person name="Ma J."/>
        </authorList>
    </citation>
    <scope>NUCLEOTIDE SEQUENCE [LARGE SCALE GENOMIC DNA]</scope>
    <source>
        <strain evidence="2">JCM 17939</strain>
    </source>
</reference>
<evidence type="ECO:0000313" key="2">
    <source>
        <dbReference type="Proteomes" id="UP001501442"/>
    </source>
</evidence>
<proteinExistence type="predicted"/>
<evidence type="ECO:0000313" key="1">
    <source>
        <dbReference type="EMBL" id="GAA4635226.1"/>
    </source>
</evidence>
<organism evidence="1 2">
    <name type="scientific">Actinoallomurus vinaceus</name>
    <dbReference type="NCBI Taxonomy" id="1080074"/>
    <lineage>
        <taxon>Bacteria</taxon>
        <taxon>Bacillati</taxon>
        <taxon>Actinomycetota</taxon>
        <taxon>Actinomycetes</taxon>
        <taxon>Streptosporangiales</taxon>
        <taxon>Thermomonosporaceae</taxon>
        <taxon>Actinoallomurus</taxon>
    </lineage>
</organism>
<comment type="caution">
    <text evidence="1">The sequence shown here is derived from an EMBL/GenBank/DDBJ whole genome shotgun (WGS) entry which is preliminary data.</text>
</comment>
<name>A0ABP8UPW3_9ACTN</name>
<protein>
    <submittedName>
        <fullName evidence="1">Uncharacterized protein</fullName>
    </submittedName>
</protein>
<dbReference type="EMBL" id="BAABHK010000015">
    <property type="protein sequence ID" value="GAA4635226.1"/>
    <property type="molecule type" value="Genomic_DNA"/>
</dbReference>
<sequence>MRPCGEDTDASEWPTDVSRVVETIADLVGNAGIAVTEKVYRHQLKAVITKGAETMNTILSQYKSALGRLPVWLPPTDQD</sequence>
<accession>A0ABP8UPW3</accession>
<dbReference type="Proteomes" id="UP001501442">
    <property type="component" value="Unassembled WGS sequence"/>
</dbReference>
<keyword evidence="2" id="KW-1185">Reference proteome</keyword>
<gene>
    <name evidence="1" type="ORF">GCM10023196_079840</name>
</gene>